<dbReference type="EMBL" id="JARJCW010000045">
    <property type="protein sequence ID" value="KAJ7205030.1"/>
    <property type="molecule type" value="Genomic_DNA"/>
</dbReference>
<dbReference type="Gene3D" id="3.30.420.10">
    <property type="entry name" value="Ribonuclease H-like superfamily/Ribonuclease H"/>
    <property type="match status" value="1"/>
</dbReference>
<dbReference type="Proteomes" id="UP001219525">
    <property type="component" value="Unassembled WGS sequence"/>
</dbReference>
<reference evidence="1" key="1">
    <citation type="submission" date="2023-03" db="EMBL/GenBank/DDBJ databases">
        <title>Massive genome expansion in bonnet fungi (Mycena s.s.) driven by repeated elements and novel gene families across ecological guilds.</title>
        <authorList>
            <consortium name="Lawrence Berkeley National Laboratory"/>
            <person name="Harder C.B."/>
            <person name="Miyauchi S."/>
            <person name="Viragh M."/>
            <person name="Kuo A."/>
            <person name="Thoen E."/>
            <person name="Andreopoulos B."/>
            <person name="Lu D."/>
            <person name="Skrede I."/>
            <person name="Drula E."/>
            <person name="Henrissat B."/>
            <person name="Morin E."/>
            <person name="Kohler A."/>
            <person name="Barry K."/>
            <person name="LaButti K."/>
            <person name="Morin E."/>
            <person name="Salamov A."/>
            <person name="Lipzen A."/>
            <person name="Mereny Z."/>
            <person name="Hegedus B."/>
            <person name="Baldrian P."/>
            <person name="Stursova M."/>
            <person name="Weitz H."/>
            <person name="Taylor A."/>
            <person name="Grigoriev I.V."/>
            <person name="Nagy L.G."/>
            <person name="Martin F."/>
            <person name="Kauserud H."/>
        </authorList>
    </citation>
    <scope>NUCLEOTIDE SEQUENCE</scope>
    <source>
        <strain evidence="1">9144</strain>
    </source>
</reference>
<name>A0AAD6VBF2_9AGAR</name>
<dbReference type="AlphaFoldDB" id="A0AAD6VBF2"/>
<evidence type="ECO:0000313" key="2">
    <source>
        <dbReference type="Proteomes" id="UP001219525"/>
    </source>
</evidence>
<keyword evidence="2" id="KW-1185">Reference proteome</keyword>
<sequence>MYTAIRTSSALLPASSELSSATAAAPSLVPKLGLHNDLICCQYTLRGATSPSLAGVSVEKASYLTRQLKALPHIGISTQLSSDGRLERLALATCNEIILISVDSNAQSRLKMQGTALAELLMDGPVFVGFGIAHIALQIHRDIRAHFSNAVDLSTLCSPSTRETWAPSKLVGTPLGTHLCTLIVADSAAAARPLLQIRELTRT</sequence>
<evidence type="ECO:0000313" key="1">
    <source>
        <dbReference type="EMBL" id="KAJ7205030.1"/>
    </source>
</evidence>
<organism evidence="1 2">
    <name type="scientific">Mycena pura</name>
    <dbReference type="NCBI Taxonomy" id="153505"/>
    <lineage>
        <taxon>Eukaryota</taxon>
        <taxon>Fungi</taxon>
        <taxon>Dikarya</taxon>
        <taxon>Basidiomycota</taxon>
        <taxon>Agaricomycotina</taxon>
        <taxon>Agaricomycetes</taxon>
        <taxon>Agaricomycetidae</taxon>
        <taxon>Agaricales</taxon>
        <taxon>Marasmiineae</taxon>
        <taxon>Mycenaceae</taxon>
        <taxon>Mycena</taxon>
    </lineage>
</organism>
<comment type="caution">
    <text evidence="1">The sequence shown here is derived from an EMBL/GenBank/DDBJ whole genome shotgun (WGS) entry which is preliminary data.</text>
</comment>
<dbReference type="InterPro" id="IPR036397">
    <property type="entry name" value="RNaseH_sf"/>
</dbReference>
<gene>
    <name evidence="1" type="ORF">GGX14DRAFT_645630</name>
</gene>
<dbReference type="GO" id="GO:0003676">
    <property type="term" value="F:nucleic acid binding"/>
    <property type="evidence" value="ECO:0007669"/>
    <property type="project" value="InterPro"/>
</dbReference>
<accession>A0AAD6VBF2</accession>
<proteinExistence type="predicted"/>
<protein>
    <submittedName>
        <fullName evidence="1">Uncharacterized protein</fullName>
    </submittedName>
</protein>